<proteinExistence type="predicted"/>
<feature type="region of interest" description="Disordered" evidence="1">
    <location>
        <begin position="199"/>
        <end position="231"/>
    </location>
</feature>
<keyword evidence="3" id="KW-1185">Reference proteome</keyword>
<evidence type="ECO:0000313" key="2">
    <source>
        <dbReference type="EMBL" id="MBW0510886.1"/>
    </source>
</evidence>
<dbReference type="AlphaFoldDB" id="A0A9Q3DUP3"/>
<protein>
    <submittedName>
        <fullName evidence="2">Uncharacterized protein</fullName>
    </submittedName>
</protein>
<sequence>MKIFVKPLEPLDLLPDDLLIYHLQHKHDWFKIKSKPFKKALIPPGYIKNRNLCKQFDILPHSWLCLDWSLWRIEIVDGVTFDLSKELIQIDFINGFSSRYSFEQSHSIINSSSSTASSSSNSASQSAQSIKQKLILHLKSLHQIYQDDQAKAHFDLKRLLKMPYTELSILKKKLTPFIITPTTQQIILEAKLTQKHSSFTAQSNGQLKRRPRPSISTNQKSRKKSRLSSTVTSENQSIETFLKEPPIESFYLSHLDLFQIISQISEFRATLLDLFHSIVIGILKVELPNNYPLWVINSQILIHQKHFELDSIRFITILHDNQTLDRLQDANLPSSSFQSSLDELKIWCEDVHMLAKNYQLPGSIPCHHINQPEPLSSAETSLNEPLSIEGLDQIGIHNSIYSYPEINVTPSVDWTSDPKNFDDHTQSKLINSNPAFTFESASRIQIETNATAVLPSTGINMVNQKLHSNTFQQITPPLSPTSKGSFNHLELWTPPPPQSLFNLPLLAFEPDFLTLIRSGKSRNEAVEIITSLAERRLKIDELEKTFQVLSLLEEERMSNEEGEGLERLSDIITTSRLSAGWGEGHQLDLAEDVRIKYAEEKMKVISFRSDQSNEKTRRSPSKTSQSKRKLFVRRKKWLAVITRRLDRHWDKESELIPTWPEPIFLRKKGYKNMEKTDEMSLVSHDSSLEKPITNEIVKLEEDELGFGL</sequence>
<dbReference type="OrthoDB" id="2497349at2759"/>
<organism evidence="2 3">
    <name type="scientific">Austropuccinia psidii MF-1</name>
    <dbReference type="NCBI Taxonomy" id="1389203"/>
    <lineage>
        <taxon>Eukaryota</taxon>
        <taxon>Fungi</taxon>
        <taxon>Dikarya</taxon>
        <taxon>Basidiomycota</taxon>
        <taxon>Pucciniomycotina</taxon>
        <taxon>Pucciniomycetes</taxon>
        <taxon>Pucciniales</taxon>
        <taxon>Sphaerophragmiaceae</taxon>
        <taxon>Austropuccinia</taxon>
    </lineage>
</organism>
<evidence type="ECO:0000256" key="1">
    <source>
        <dbReference type="SAM" id="MobiDB-lite"/>
    </source>
</evidence>
<evidence type="ECO:0000313" key="3">
    <source>
        <dbReference type="Proteomes" id="UP000765509"/>
    </source>
</evidence>
<dbReference type="Proteomes" id="UP000765509">
    <property type="component" value="Unassembled WGS sequence"/>
</dbReference>
<reference evidence="2" key="1">
    <citation type="submission" date="2021-03" db="EMBL/GenBank/DDBJ databases">
        <title>Draft genome sequence of rust myrtle Austropuccinia psidii MF-1, a brazilian biotype.</title>
        <authorList>
            <person name="Quecine M.C."/>
            <person name="Pachon D.M.R."/>
            <person name="Bonatelli M.L."/>
            <person name="Correr F.H."/>
            <person name="Franceschini L.M."/>
            <person name="Leite T.F."/>
            <person name="Margarido G.R.A."/>
            <person name="Almeida C.A."/>
            <person name="Ferrarezi J.A."/>
            <person name="Labate C.A."/>
        </authorList>
    </citation>
    <scope>NUCLEOTIDE SEQUENCE</scope>
    <source>
        <strain evidence="2">MF-1</strain>
    </source>
</reference>
<gene>
    <name evidence="2" type="ORF">O181_050601</name>
</gene>
<comment type="caution">
    <text evidence="2">The sequence shown here is derived from an EMBL/GenBank/DDBJ whole genome shotgun (WGS) entry which is preliminary data.</text>
</comment>
<feature type="region of interest" description="Disordered" evidence="1">
    <location>
        <begin position="608"/>
        <end position="628"/>
    </location>
</feature>
<accession>A0A9Q3DUP3</accession>
<name>A0A9Q3DUP3_9BASI</name>
<dbReference type="EMBL" id="AVOT02021830">
    <property type="protein sequence ID" value="MBW0510886.1"/>
    <property type="molecule type" value="Genomic_DNA"/>
</dbReference>